<dbReference type="EMBL" id="CP023738">
    <property type="protein sequence ID" value="ATQ70712.1"/>
    <property type="molecule type" value="Genomic_DNA"/>
</dbReference>
<sequence length="330" mass="34585">MESVPHGSMRAIVCRRWGDPDDLRLESVPEPALRPGGVRVAVRAAGVNYADLLTIAGRYQENPPLPFVPGFEVAGEIVEMAADVRGARIGDRVMGMLPHGGYAQTAVLPAAGALPIPPSLDFARAAGFPVAYGTAYGALVWRARLRPRERLLVLGAAGGVGLAAVEIGRALGATVIAVAAGDERLALARAHGADHLIDRLREDVAERVGEIASGAGADVVFDPVGGEAFEAGLRCIASEGRLVVVGFASGRVGQLSAGVALGKNIDLIGCYWGAYRNDDRVRKAYEELSRWLEAGRLAPHVGASFPLAEAARALRALRDREVGGKIVLTP</sequence>
<evidence type="ECO:0000313" key="2">
    <source>
        <dbReference type="EMBL" id="ATQ70712.1"/>
    </source>
</evidence>
<dbReference type="Gene3D" id="3.90.180.10">
    <property type="entry name" value="Medium-chain alcohol dehydrogenases, catalytic domain"/>
    <property type="match status" value="1"/>
</dbReference>
<dbReference type="CDD" id="cd08241">
    <property type="entry name" value="QOR1"/>
    <property type="match status" value="1"/>
</dbReference>
<dbReference type="InterPro" id="IPR036291">
    <property type="entry name" value="NAD(P)-bd_dom_sf"/>
</dbReference>
<geneLocation type="plasmid" evidence="3">
    <name>pob3b1</name>
</geneLocation>
<keyword evidence="2" id="KW-0614">Plasmid</keyword>
<evidence type="ECO:0000313" key="3">
    <source>
        <dbReference type="Proteomes" id="UP000230709"/>
    </source>
</evidence>
<dbReference type="SMART" id="SM00829">
    <property type="entry name" value="PKS_ER"/>
    <property type="match status" value="1"/>
</dbReference>
<accession>A0A2D2D6Y2</accession>
<name>A0A2D2D6Y2_METT3</name>
<gene>
    <name evidence="2" type="ORF">CQW49_21560</name>
</gene>
<dbReference type="InterPro" id="IPR020843">
    <property type="entry name" value="ER"/>
</dbReference>
<dbReference type="GO" id="GO:0016491">
    <property type="term" value="F:oxidoreductase activity"/>
    <property type="evidence" value="ECO:0007669"/>
    <property type="project" value="InterPro"/>
</dbReference>
<dbReference type="InterPro" id="IPR051397">
    <property type="entry name" value="Zn-ADH-like_protein"/>
</dbReference>
<dbReference type="RefSeq" id="WP_003614690.1">
    <property type="nucleotide sequence ID" value="NZ_ADVE02000002.1"/>
</dbReference>
<organism evidence="2 3">
    <name type="scientific">Methylosinus trichosporium (strain ATCC 35070 / NCIMB 11131 / UNIQEM 75 / OB3b)</name>
    <dbReference type="NCBI Taxonomy" id="595536"/>
    <lineage>
        <taxon>Bacteria</taxon>
        <taxon>Pseudomonadati</taxon>
        <taxon>Pseudomonadota</taxon>
        <taxon>Alphaproteobacteria</taxon>
        <taxon>Hyphomicrobiales</taxon>
        <taxon>Methylocystaceae</taxon>
        <taxon>Methylosinus</taxon>
    </lineage>
</organism>
<evidence type="ECO:0000259" key="1">
    <source>
        <dbReference type="SMART" id="SM00829"/>
    </source>
</evidence>
<dbReference type="InterPro" id="IPR013154">
    <property type="entry name" value="ADH-like_N"/>
</dbReference>
<dbReference type="InterPro" id="IPR013149">
    <property type="entry name" value="ADH-like_C"/>
</dbReference>
<dbReference type="InterPro" id="IPR011032">
    <property type="entry name" value="GroES-like_sf"/>
</dbReference>
<dbReference type="PANTHER" id="PTHR43677:SF4">
    <property type="entry name" value="QUINONE OXIDOREDUCTASE-LIKE PROTEIN 2"/>
    <property type="match status" value="1"/>
</dbReference>
<reference evidence="3" key="1">
    <citation type="submission" date="2017-10" db="EMBL/GenBank/DDBJ databases">
        <title>Completed PacBio SMRT sequence of Methylosinus trichosporium OB3b reveals presence of a third large plasmid.</title>
        <authorList>
            <person name="Charles T.C."/>
            <person name="Lynch M.D.J."/>
            <person name="Heil J.R."/>
            <person name="Cheng J."/>
        </authorList>
    </citation>
    <scope>NUCLEOTIDE SEQUENCE [LARGE SCALE GENOMIC DNA]</scope>
    <source>
        <strain evidence="3">OB3b</strain>
        <plasmid evidence="3">pob3b1</plasmid>
    </source>
</reference>
<dbReference type="SUPFAM" id="SSF51735">
    <property type="entry name" value="NAD(P)-binding Rossmann-fold domains"/>
    <property type="match status" value="1"/>
</dbReference>
<protein>
    <submittedName>
        <fullName evidence="2">Zinc-binding dehydrogenase</fullName>
    </submittedName>
</protein>
<dbReference type="Proteomes" id="UP000230709">
    <property type="component" value="Plasmid pOB3b1"/>
</dbReference>
<dbReference type="AlphaFoldDB" id="A0A2D2D6Y2"/>
<keyword evidence="3" id="KW-1185">Reference proteome</keyword>
<dbReference type="Pfam" id="PF00107">
    <property type="entry name" value="ADH_zinc_N"/>
    <property type="match status" value="1"/>
</dbReference>
<feature type="domain" description="Enoyl reductase (ER)" evidence="1">
    <location>
        <begin position="18"/>
        <end position="328"/>
    </location>
</feature>
<proteinExistence type="predicted"/>
<dbReference type="KEGG" id="mtw:CQW49_21560"/>
<dbReference type="PANTHER" id="PTHR43677">
    <property type="entry name" value="SHORT-CHAIN DEHYDROGENASE/REDUCTASE"/>
    <property type="match status" value="1"/>
</dbReference>
<dbReference type="Pfam" id="PF08240">
    <property type="entry name" value="ADH_N"/>
    <property type="match status" value="1"/>
</dbReference>
<dbReference type="Gene3D" id="3.40.50.720">
    <property type="entry name" value="NAD(P)-binding Rossmann-like Domain"/>
    <property type="match status" value="1"/>
</dbReference>
<dbReference type="STRING" id="595536.GCA_000178815_00196"/>
<dbReference type="SUPFAM" id="SSF50129">
    <property type="entry name" value="GroES-like"/>
    <property type="match status" value="1"/>
</dbReference>